<dbReference type="InterPro" id="IPR039418">
    <property type="entry name" value="LexA-like"/>
</dbReference>
<dbReference type="InterPro" id="IPR050077">
    <property type="entry name" value="LexA_repressor"/>
</dbReference>
<proteinExistence type="inferred from homology"/>
<accession>A0A8X6F5P5</accession>
<keyword evidence="9" id="KW-0614">Plasmid</keyword>
<geneLocation type="plasmid" evidence="9">
    <name>pSm10-1</name>
</geneLocation>
<dbReference type="GO" id="GO:0003677">
    <property type="term" value="F:DNA binding"/>
    <property type="evidence" value="ECO:0007669"/>
    <property type="project" value="InterPro"/>
</dbReference>
<feature type="domain" description="Peptidase S24/S26A/S26B/S26C" evidence="8">
    <location>
        <begin position="21"/>
        <end position="133"/>
    </location>
</feature>
<dbReference type="EMBL" id="LC545852">
    <property type="protein sequence ID" value="BCG07073.1"/>
    <property type="molecule type" value="Genomic_DNA"/>
</dbReference>
<dbReference type="CDD" id="cd06529">
    <property type="entry name" value="S24_LexA-like"/>
    <property type="match status" value="1"/>
</dbReference>
<keyword evidence="2" id="KW-0227">DNA damage</keyword>
<evidence type="ECO:0000256" key="5">
    <source>
        <dbReference type="ARBA" id="ARBA00023204"/>
    </source>
</evidence>
<keyword evidence="6" id="KW-0742">SOS response</keyword>
<dbReference type="GO" id="GO:0006355">
    <property type="term" value="P:regulation of DNA-templated transcription"/>
    <property type="evidence" value="ECO:0007669"/>
    <property type="project" value="InterPro"/>
</dbReference>
<dbReference type="PANTHER" id="PTHR33516:SF2">
    <property type="entry name" value="LEXA REPRESSOR-RELATED"/>
    <property type="match status" value="1"/>
</dbReference>
<reference evidence="9" key="1">
    <citation type="journal article" date="2021" name="J Glob Antimicrob Resist">
        <title>Genomic characterization and epidemiology of nosocomial Serratia marcescens isolates resistant to ceftazidime and their plasmids mediating rare blaTEM-61.</title>
        <authorList>
            <person name="Hayashi W."/>
            <person name="Yoshida S."/>
            <person name="Izumi K."/>
            <person name="Koide S."/>
            <person name="Soga E."/>
            <person name="Takizawa S."/>
            <person name="Arakawa Y."/>
            <person name="Nagano Y."/>
            <person name="Nagano N."/>
        </authorList>
    </citation>
    <scope>NUCLEOTIDE SEQUENCE</scope>
    <source>
        <strain evidence="9">Sm10</strain>
    </source>
</reference>
<dbReference type="PANTHER" id="PTHR33516">
    <property type="entry name" value="LEXA REPRESSOR"/>
    <property type="match status" value="1"/>
</dbReference>
<evidence type="ECO:0000256" key="2">
    <source>
        <dbReference type="ARBA" id="ARBA00022763"/>
    </source>
</evidence>
<sequence length="141" mass="15518">MPIMNTRELYFFSPGQPIKLPLYGTPCPAGFPSPADDYIEQSIDLNDFIRHPAATYFIRATGESMSDGGILSGDLLIVDRAEKPVHGSIVIAAVDGEFTVKRLLLTPRVCLAPMNPAYSPIYPEELEIFGVVIHALHSFVR</sequence>
<dbReference type="InterPro" id="IPR036286">
    <property type="entry name" value="LexA/Signal_pep-like_sf"/>
</dbReference>
<dbReference type="InterPro" id="IPR006197">
    <property type="entry name" value="Peptidase_S24_LexA"/>
</dbReference>
<keyword evidence="4 7" id="KW-0068">Autocatalytic cleavage</keyword>
<dbReference type="GO" id="GO:0009432">
    <property type="term" value="P:SOS response"/>
    <property type="evidence" value="ECO:0007669"/>
    <property type="project" value="UniProtKB-KW"/>
</dbReference>
<evidence type="ECO:0000256" key="3">
    <source>
        <dbReference type="ARBA" id="ARBA00022801"/>
    </source>
</evidence>
<dbReference type="NCBIfam" id="NF007621">
    <property type="entry name" value="PRK10276.1"/>
    <property type="match status" value="1"/>
</dbReference>
<evidence type="ECO:0000256" key="4">
    <source>
        <dbReference type="ARBA" id="ARBA00022813"/>
    </source>
</evidence>
<evidence type="ECO:0000256" key="6">
    <source>
        <dbReference type="ARBA" id="ARBA00023236"/>
    </source>
</evidence>
<evidence type="ECO:0000256" key="7">
    <source>
        <dbReference type="RuleBase" id="RU003991"/>
    </source>
</evidence>
<evidence type="ECO:0000259" key="8">
    <source>
        <dbReference type="Pfam" id="PF00717"/>
    </source>
</evidence>
<dbReference type="AlphaFoldDB" id="A0A8X6F5P5"/>
<evidence type="ECO:0000313" key="9">
    <source>
        <dbReference type="EMBL" id="BCG07073.1"/>
    </source>
</evidence>
<protein>
    <submittedName>
        <fullName evidence="9">Translesion error-prone DNA polymerase V autoproteolytic subunit</fullName>
    </submittedName>
</protein>
<dbReference type="SUPFAM" id="SSF51306">
    <property type="entry name" value="LexA/Signal peptidase"/>
    <property type="match status" value="1"/>
</dbReference>
<dbReference type="PRINTS" id="PR00726">
    <property type="entry name" value="LEXASERPTASE"/>
</dbReference>
<keyword evidence="3 7" id="KW-0378">Hydrolase</keyword>
<dbReference type="Gene3D" id="2.10.109.10">
    <property type="entry name" value="Umud Fragment, subunit A"/>
    <property type="match status" value="1"/>
</dbReference>
<name>A0A8X6F5P5_SERMA</name>
<gene>
    <name evidence="9" type="primary">umuD</name>
</gene>
<evidence type="ECO:0000256" key="1">
    <source>
        <dbReference type="ARBA" id="ARBA00007484"/>
    </source>
</evidence>
<dbReference type="GO" id="GO:0006281">
    <property type="term" value="P:DNA repair"/>
    <property type="evidence" value="ECO:0007669"/>
    <property type="project" value="UniProtKB-KW"/>
</dbReference>
<comment type="similarity">
    <text evidence="1 7">Belongs to the peptidase S24 family.</text>
</comment>
<dbReference type="Pfam" id="PF00717">
    <property type="entry name" value="Peptidase_S24"/>
    <property type="match status" value="1"/>
</dbReference>
<dbReference type="GO" id="GO:0016787">
    <property type="term" value="F:hydrolase activity"/>
    <property type="evidence" value="ECO:0007669"/>
    <property type="project" value="UniProtKB-KW"/>
</dbReference>
<dbReference type="InterPro" id="IPR015927">
    <property type="entry name" value="Peptidase_S24_S26A/B/C"/>
</dbReference>
<keyword evidence="5" id="KW-0234">DNA repair</keyword>
<organism evidence="9">
    <name type="scientific">Serratia marcescens</name>
    <dbReference type="NCBI Taxonomy" id="615"/>
    <lineage>
        <taxon>Bacteria</taxon>
        <taxon>Pseudomonadati</taxon>
        <taxon>Pseudomonadota</taxon>
        <taxon>Gammaproteobacteria</taxon>
        <taxon>Enterobacterales</taxon>
        <taxon>Yersiniaceae</taxon>
        <taxon>Serratia</taxon>
    </lineage>
</organism>